<dbReference type="PROSITE" id="PS51257">
    <property type="entry name" value="PROKAR_LIPOPROTEIN"/>
    <property type="match status" value="1"/>
</dbReference>
<reference evidence="2 3" key="1">
    <citation type="submission" date="2018-08" db="EMBL/GenBank/DDBJ databases">
        <title>Murine metabolic-syndrome-specific gut microbial biobank.</title>
        <authorList>
            <person name="Liu C."/>
        </authorList>
    </citation>
    <scope>NUCLEOTIDE SEQUENCE [LARGE SCALE GENOMIC DNA]</scope>
    <source>
        <strain evidence="2 3">1XD21-27</strain>
    </source>
</reference>
<dbReference type="InterPro" id="IPR044929">
    <property type="entry name" value="DNA/RNA_non-sp_Endonuclease_sf"/>
</dbReference>
<organism evidence="2 3">
    <name type="scientific">Staphylococcus warneri</name>
    <dbReference type="NCBI Taxonomy" id="1292"/>
    <lineage>
        <taxon>Bacteria</taxon>
        <taxon>Bacillati</taxon>
        <taxon>Bacillota</taxon>
        <taxon>Bacilli</taxon>
        <taxon>Bacillales</taxon>
        <taxon>Staphylococcaceae</taxon>
        <taxon>Staphylococcus</taxon>
    </lineage>
</organism>
<accession>A0AB36BL26</accession>
<dbReference type="EMBL" id="QXWP01000009">
    <property type="protein sequence ID" value="NBH31617.1"/>
    <property type="molecule type" value="Genomic_DNA"/>
</dbReference>
<dbReference type="InterPro" id="IPR044927">
    <property type="entry name" value="Endonuclea_NS_2"/>
</dbReference>
<dbReference type="RefSeq" id="WP_160175629.1">
    <property type="nucleotide sequence ID" value="NZ_QXWP01000009.1"/>
</dbReference>
<dbReference type="Pfam" id="PF13930">
    <property type="entry name" value="Endonuclea_NS_2"/>
    <property type="match status" value="1"/>
</dbReference>
<dbReference type="Proteomes" id="UP000481807">
    <property type="component" value="Unassembled WGS sequence"/>
</dbReference>
<dbReference type="AlphaFoldDB" id="A0AB36BL26"/>
<dbReference type="GO" id="GO:0004519">
    <property type="term" value="F:endonuclease activity"/>
    <property type="evidence" value="ECO:0007669"/>
    <property type="project" value="UniProtKB-KW"/>
</dbReference>
<keyword evidence="2" id="KW-0255">Endonuclease</keyword>
<evidence type="ECO:0000259" key="1">
    <source>
        <dbReference type="Pfam" id="PF13930"/>
    </source>
</evidence>
<proteinExistence type="predicted"/>
<keyword evidence="2" id="KW-0378">Hydrolase</keyword>
<gene>
    <name evidence="2" type="ORF">D3Z30_11600</name>
</gene>
<feature type="domain" description="Type VII secretion system protein EssD-like" evidence="1">
    <location>
        <begin position="161"/>
        <end position="258"/>
    </location>
</feature>
<sequence length="292" mass="33156">MKLKKAMLILGSTLIISGCDVSQKDVKQVGRIVDAVSNFSEYNQSSSHHTPNTKEKQDEKAYINQKTNTENYAYINKNKTVLNKEDNQALKEKGNQKFWADYQPLDDLGRAREVKALITNQSVKSHSSKARKRPQFDYDVHIAGEYKDGHYNSMKQNWKGQQSNNEILQLKGYRGYLYNKSHSIAWSLGGDMETHNLTLGTRAQNVGTNKDSQGGGMGYPETQIRNAIYDKPQTKVYYDVSPVYKDDELLPRGSHVRAYSVNDKGKTINLNVWIANKQKGVKINYQNGAHTQ</sequence>
<comment type="caution">
    <text evidence="2">The sequence shown here is derived from an EMBL/GenBank/DDBJ whole genome shotgun (WGS) entry which is preliminary data.</text>
</comment>
<keyword evidence="2" id="KW-0540">Nuclease</keyword>
<dbReference type="Gene3D" id="3.40.570.10">
    <property type="entry name" value="Extracellular Endonuclease, subunit A"/>
    <property type="match status" value="1"/>
</dbReference>
<protein>
    <submittedName>
        <fullName evidence="2">Endonuclease</fullName>
    </submittedName>
</protein>
<name>A0AB36BL26_STAWA</name>
<evidence type="ECO:0000313" key="3">
    <source>
        <dbReference type="Proteomes" id="UP000481807"/>
    </source>
</evidence>
<evidence type="ECO:0000313" key="2">
    <source>
        <dbReference type="EMBL" id="NBH31617.1"/>
    </source>
</evidence>